<dbReference type="InterPro" id="IPR036388">
    <property type="entry name" value="WH-like_DNA-bd_sf"/>
</dbReference>
<evidence type="ECO:0000256" key="3">
    <source>
        <dbReference type="ARBA" id="ARBA00023163"/>
    </source>
</evidence>
<dbReference type="CDD" id="cd00090">
    <property type="entry name" value="HTH_ARSR"/>
    <property type="match status" value="1"/>
</dbReference>
<dbReference type="SMART" id="SM00418">
    <property type="entry name" value="HTH_ARSR"/>
    <property type="match status" value="1"/>
</dbReference>
<dbReference type="PANTHER" id="PTHR43132">
    <property type="entry name" value="ARSENICAL RESISTANCE OPERON REPRESSOR ARSR-RELATED"/>
    <property type="match status" value="1"/>
</dbReference>
<dbReference type="EMBL" id="JAKELO010000002">
    <property type="protein sequence ID" value="MDE4908749.1"/>
    <property type="molecule type" value="Genomic_DNA"/>
</dbReference>
<evidence type="ECO:0000256" key="2">
    <source>
        <dbReference type="ARBA" id="ARBA00023125"/>
    </source>
</evidence>
<keyword evidence="2" id="KW-0238">DNA-binding</keyword>
<dbReference type="PROSITE" id="PS50987">
    <property type="entry name" value="HTH_ARSR_2"/>
    <property type="match status" value="1"/>
</dbReference>
<dbReference type="GO" id="GO:0003677">
    <property type="term" value="F:DNA binding"/>
    <property type="evidence" value="ECO:0007669"/>
    <property type="project" value="UniProtKB-KW"/>
</dbReference>
<dbReference type="InterPro" id="IPR001845">
    <property type="entry name" value="HTH_ArsR_DNA-bd_dom"/>
</dbReference>
<dbReference type="PRINTS" id="PR00778">
    <property type="entry name" value="HTHARSR"/>
</dbReference>
<feature type="transmembrane region" description="Helical" evidence="4">
    <location>
        <begin position="90"/>
        <end position="112"/>
    </location>
</feature>
<keyword evidence="4" id="KW-1133">Transmembrane helix</keyword>
<dbReference type="AlphaFoldDB" id="A0A9Q4KU26"/>
<comment type="caution">
    <text evidence="6">The sequence shown here is derived from an EMBL/GenBank/DDBJ whole genome shotgun (WGS) entry which is preliminary data.</text>
</comment>
<dbReference type="InterPro" id="IPR011991">
    <property type="entry name" value="ArsR-like_HTH"/>
</dbReference>
<evidence type="ECO:0000313" key="7">
    <source>
        <dbReference type="Proteomes" id="UP001143747"/>
    </source>
</evidence>
<keyword evidence="4" id="KW-0812">Transmembrane</keyword>
<dbReference type="InterPro" id="IPR036390">
    <property type="entry name" value="WH_DNA-bd_sf"/>
</dbReference>
<keyword evidence="4" id="KW-0472">Membrane</keyword>
<dbReference type="Proteomes" id="UP001143747">
    <property type="component" value="Unassembled WGS sequence"/>
</dbReference>
<protein>
    <submittedName>
        <fullName evidence="6">Winged helix-turn-helix domain-containing protein</fullName>
    </submittedName>
</protein>
<organism evidence="6 7">
    <name type="scientific">Methanogenium marinum</name>
    <dbReference type="NCBI Taxonomy" id="348610"/>
    <lineage>
        <taxon>Archaea</taxon>
        <taxon>Methanobacteriati</taxon>
        <taxon>Methanobacteriota</taxon>
        <taxon>Stenosarchaea group</taxon>
        <taxon>Methanomicrobia</taxon>
        <taxon>Methanomicrobiales</taxon>
        <taxon>Methanomicrobiaceae</taxon>
        <taxon>Methanogenium</taxon>
    </lineage>
</organism>
<evidence type="ECO:0000259" key="5">
    <source>
        <dbReference type="PROSITE" id="PS50987"/>
    </source>
</evidence>
<feature type="transmembrane region" description="Helical" evidence="4">
    <location>
        <begin position="127"/>
        <end position="147"/>
    </location>
</feature>
<gene>
    <name evidence="6" type="ORF">L0665_09035</name>
</gene>
<dbReference type="PANTHER" id="PTHR43132:SF2">
    <property type="entry name" value="ARSENICAL RESISTANCE OPERON REPRESSOR ARSR-RELATED"/>
    <property type="match status" value="1"/>
</dbReference>
<sequence>MNDIALNREDITALSSDVRIAILKALDDRSGNSINDLAGELDLARSTVHQHLGILIDSGLIKVDGSRKWRTYSLTSKAQRILHPEKGHRILLLLGTSIFTLTAGLFFIHSYVCGYTVQDTSTIHDPLMLIIGELLLILAIALWYTLFRLRKAKKRNSI</sequence>
<accession>A0A9Q4KU26</accession>
<keyword evidence="3" id="KW-0804">Transcription</keyword>
<proteinExistence type="predicted"/>
<keyword evidence="7" id="KW-1185">Reference proteome</keyword>
<dbReference type="Gene3D" id="1.10.10.10">
    <property type="entry name" value="Winged helix-like DNA-binding domain superfamily/Winged helix DNA-binding domain"/>
    <property type="match status" value="1"/>
</dbReference>
<dbReference type="SUPFAM" id="SSF46785">
    <property type="entry name" value="Winged helix' DNA-binding domain"/>
    <property type="match status" value="1"/>
</dbReference>
<evidence type="ECO:0000313" key="6">
    <source>
        <dbReference type="EMBL" id="MDE4908749.1"/>
    </source>
</evidence>
<dbReference type="RefSeq" id="WP_274925362.1">
    <property type="nucleotide sequence ID" value="NZ_JAKELO010000002.1"/>
</dbReference>
<dbReference type="GO" id="GO:0003700">
    <property type="term" value="F:DNA-binding transcription factor activity"/>
    <property type="evidence" value="ECO:0007669"/>
    <property type="project" value="InterPro"/>
</dbReference>
<keyword evidence="1" id="KW-0805">Transcription regulation</keyword>
<evidence type="ECO:0000256" key="1">
    <source>
        <dbReference type="ARBA" id="ARBA00023015"/>
    </source>
</evidence>
<name>A0A9Q4KU26_9EURY</name>
<feature type="domain" description="HTH arsR-type" evidence="5">
    <location>
        <begin position="1"/>
        <end position="93"/>
    </location>
</feature>
<dbReference type="InterPro" id="IPR051011">
    <property type="entry name" value="Metal_resp_trans_reg"/>
</dbReference>
<evidence type="ECO:0000256" key="4">
    <source>
        <dbReference type="SAM" id="Phobius"/>
    </source>
</evidence>
<reference evidence="6" key="1">
    <citation type="submission" date="2022-01" db="EMBL/GenBank/DDBJ databases">
        <title>Draft genome of Methanogenium marinum DSM 15558.</title>
        <authorList>
            <person name="Chen S.-C."/>
            <person name="You Y.-T."/>
        </authorList>
    </citation>
    <scope>NUCLEOTIDE SEQUENCE</scope>
    <source>
        <strain evidence="6">DSM 15558</strain>
    </source>
</reference>
<dbReference type="Pfam" id="PF13412">
    <property type="entry name" value="HTH_24"/>
    <property type="match status" value="1"/>
</dbReference>